<evidence type="ECO:0008006" key="4">
    <source>
        <dbReference type="Google" id="ProtNLM"/>
    </source>
</evidence>
<sequence>MLVVKPEPIDLTLDSDGDDEQPVVLSPGKPHSPRVKEELSESSAALAALRQPDQSQPFPSTPATPGPPSSSNRTDTPSQYRSALFDGPTIFANQQDFFDACAANLQQQFGFEAIPSKQKPTQISTRCPKHKTDGCPFRVCAALCDSGRWAVALRSCVWTHSHPPTKTSRIAKAVVEEAKAEVAQTAPPPPASTSTTAFDQPTNVYDLIPDFPKLSDTWSSVKDAFQTFVRATVPVYGVSMHYHQTSDQGVRIRCNRNKQLFAARPGGMCPFSIFLDRKTADGRWRMRSADSNLQHSHGPVGQILNDPAWRPLVKDAEAREALGLAPLPPKKRKSAAPPVKDSSTSQAAEKEVDELDDSGASLVAEDEASAAGPAIAGPSTAIGSANDPPGLPQPGDVFPSFVAVYQAYVKAYISTWGIGVWKSFPTLGCNRARCPWMAHVEACGGGFAVNADRSRLQHDHGPHENILADPSWRPVVFNIDARAALGWGLARKKPRFSGQLPLEKSPSPALNPSPSFAPPAAQSKLRDALSHGATLGHGSPSPALDLHPSPASTDFSTELSAFLFALHPSVALLAQPLSLAGIDGLPSLIHLASLGPGLLDSFLDEVRLAHELEALRAPQQRPVSVVQWRLLAKLLKEGRVQALRA</sequence>
<feature type="compositionally biased region" description="Polar residues" evidence="1">
    <location>
        <begin position="72"/>
        <end position="81"/>
    </location>
</feature>
<keyword evidence="3" id="KW-1185">Reference proteome</keyword>
<evidence type="ECO:0000313" key="2">
    <source>
        <dbReference type="EMBL" id="GJN88299.1"/>
    </source>
</evidence>
<gene>
    <name evidence="2" type="ORF">Rhopal_001264-T1</name>
</gene>
<feature type="compositionally biased region" description="Low complexity" evidence="1">
    <location>
        <begin position="369"/>
        <end position="382"/>
    </location>
</feature>
<dbReference type="AlphaFoldDB" id="A0AAV5GCV0"/>
<protein>
    <recommendedName>
        <fullName evidence="4">Transposase MuDR plant domain-containing protein</fullName>
    </recommendedName>
</protein>
<accession>A0AAV5GCV0</accession>
<evidence type="ECO:0000256" key="1">
    <source>
        <dbReference type="SAM" id="MobiDB-lite"/>
    </source>
</evidence>
<reference evidence="2 3" key="1">
    <citation type="submission" date="2021-12" db="EMBL/GenBank/DDBJ databases">
        <title>High titer production of polyol ester of fatty acids by Rhodotorula paludigena BS15 towards product separation-free biomass refinery.</title>
        <authorList>
            <person name="Mano J."/>
            <person name="Ono H."/>
            <person name="Tanaka T."/>
            <person name="Naito K."/>
            <person name="Sushida H."/>
            <person name="Ike M."/>
            <person name="Tokuyasu K."/>
            <person name="Kitaoka M."/>
        </authorList>
    </citation>
    <scope>NUCLEOTIDE SEQUENCE [LARGE SCALE GENOMIC DNA]</scope>
    <source>
        <strain evidence="2 3">BS15</strain>
    </source>
</reference>
<name>A0AAV5GCV0_9BASI</name>
<feature type="compositionally biased region" description="Pro residues" evidence="1">
    <location>
        <begin position="59"/>
        <end position="68"/>
    </location>
</feature>
<comment type="caution">
    <text evidence="2">The sequence shown here is derived from an EMBL/GenBank/DDBJ whole genome shotgun (WGS) entry which is preliminary data.</text>
</comment>
<evidence type="ECO:0000313" key="3">
    <source>
        <dbReference type="Proteomes" id="UP001342314"/>
    </source>
</evidence>
<dbReference type="Proteomes" id="UP001342314">
    <property type="component" value="Unassembled WGS sequence"/>
</dbReference>
<feature type="region of interest" description="Disordered" evidence="1">
    <location>
        <begin position="498"/>
        <end position="549"/>
    </location>
</feature>
<feature type="region of interest" description="Disordered" evidence="1">
    <location>
        <begin position="1"/>
        <end position="82"/>
    </location>
</feature>
<dbReference type="EMBL" id="BQKY01000003">
    <property type="protein sequence ID" value="GJN88299.1"/>
    <property type="molecule type" value="Genomic_DNA"/>
</dbReference>
<feature type="region of interest" description="Disordered" evidence="1">
    <location>
        <begin position="321"/>
        <end position="391"/>
    </location>
</feature>
<proteinExistence type="predicted"/>
<organism evidence="2 3">
    <name type="scientific">Rhodotorula paludigena</name>
    <dbReference type="NCBI Taxonomy" id="86838"/>
    <lineage>
        <taxon>Eukaryota</taxon>
        <taxon>Fungi</taxon>
        <taxon>Dikarya</taxon>
        <taxon>Basidiomycota</taxon>
        <taxon>Pucciniomycotina</taxon>
        <taxon>Microbotryomycetes</taxon>
        <taxon>Sporidiobolales</taxon>
        <taxon>Sporidiobolaceae</taxon>
        <taxon>Rhodotorula</taxon>
    </lineage>
</organism>